<protein>
    <submittedName>
        <fullName evidence="2">Uncharacterized protein</fullName>
    </submittedName>
</protein>
<sequence>MARGYWLSPPTYPIFLISVVLVILVLLETYTPFHIPFIAEYRFETLLLAYLILLAGNVFRGV</sequence>
<comment type="caution">
    <text evidence="2">The sequence shown here is derived from an EMBL/GenBank/DDBJ whole genome shotgun (WGS) entry which is preliminary data.</text>
</comment>
<keyword evidence="3" id="KW-1185">Reference proteome</keyword>
<reference evidence="2 3" key="1">
    <citation type="submission" date="2016-07" db="EMBL/GenBank/DDBJ databases">
        <title>Draft genome sequence of Methyloligella halotolerans C2T (VKM B-2706T=CCUG 61687T=DSM 25045T), a halotolerant polyhydroxybutyrate accumulating methylotroph.</title>
        <authorList>
            <person name="Vasilenko O.V."/>
            <person name="Doronina N.V."/>
            <person name="Poroshina M.N."/>
            <person name="Tarlachkov S.V."/>
            <person name="Trotsenko Y.A."/>
        </authorList>
    </citation>
    <scope>NUCLEOTIDE SEQUENCE [LARGE SCALE GENOMIC DNA]</scope>
    <source>
        <strain evidence="2 3">VKM B-2706</strain>
    </source>
</reference>
<dbReference type="STRING" id="1177755.A7A08_02202"/>
<gene>
    <name evidence="2" type="ORF">A7A08_02202</name>
</gene>
<organism evidence="2 3">
    <name type="scientific">Methyloligella halotolerans</name>
    <dbReference type="NCBI Taxonomy" id="1177755"/>
    <lineage>
        <taxon>Bacteria</taxon>
        <taxon>Pseudomonadati</taxon>
        <taxon>Pseudomonadota</taxon>
        <taxon>Alphaproteobacteria</taxon>
        <taxon>Hyphomicrobiales</taxon>
        <taxon>Hyphomicrobiaceae</taxon>
        <taxon>Methyloligella</taxon>
    </lineage>
</organism>
<evidence type="ECO:0000313" key="2">
    <source>
        <dbReference type="EMBL" id="ODA66905.1"/>
    </source>
</evidence>
<dbReference type="Proteomes" id="UP000095087">
    <property type="component" value="Unassembled WGS sequence"/>
</dbReference>
<evidence type="ECO:0000313" key="3">
    <source>
        <dbReference type="Proteomes" id="UP000095087"/>
    </source>
</evidence>
<feature type="transmembrane region" description="Helical" evidence="1">
    <location>
        <begin position="43"/>
        <end position="59"/>
    </location>
</feature>
<keyword evidence="1" id="KW-0472">Membrane</keyword>
<name>A0A1E2RXR8_9HYPH</name>
<accession>A0A1E2RXR8</accession>
<dbReference type="EMBL" id="MASI01000005">
    <property type="protein sequence ID" value="ODA66905.1"/>
    <property type="molecule type" value="Genomic_DNA"/>
</dbReference>
<keyword evidence="1" id="KW-1133">Transmembrane helix</keyword>
<keyword evidence="1" id="KW-0812">Transmembrane</keyword>
<feature type="transmembrane region" description="Helical" evidence="1">
    <location>
        <begin position="12"/>
        <end position="31"/>
    </location>
</feature>
<proteinExistence type="predicted"/>
<evidence type="ECO:0000256" key="1">
    <source>
        <dbReference type="SAM" id="Phobius"/>
    </source>
</evidence>
<dbReference type="AlphaFoldDB" id="A0A1E2RXR8"/>
<dbReference type="RefSeq" id="WP_069095430.1">
    <property type="nucleotide sequence ID" value="NZ_MASI01000005.1"/>
</dbReference>